<dbReference type="PANTHER" id="PTHR43649">
    <property type="entry name" value="ARABINOSE-BINDING PROTEIN-RELATED"/>
    <property type="match status" value="1"/>
</dbReference>
<dbReference type="RefSeq" id="WP_184847356.1">
    <property type="nucleotide sequence ID" value="NZ_BAABFE010000014.1"/>
</dbReference>
<evidence type="ECO:0000313" key="4">
    <source>
        <dbReference type="EMBL" id="MBB5811716.1"/>
    </source>
</evidence>
<comment type="similarity">
    <text evidence="1">Belongs to the bacterial solute-binding protein 1 family.</text>
</comment>
<dbReference type="InterPro" id="IPR050490">
    <property type="entry name" value="Bact_solute-bd_prot1"/>
</dbReference>
<dbReference type="InterPro" id="IPR006059">
    <property type="entry name" value="SBP"/>
</dbReference>
<keyword evidence="4" id="KW-0762">Sugar transport</keyword>
<dbReference type="PROSITE" id="PS51257">
    <property type="entry name" value="PROKAR_LIPOPROTEIN"/>
    <property type="match status" value="1"/>
</dbReference>
<evidence type="ECO:0000256" key="1">
    <source>
        <dbReference type="ARBA" id="ARBA00008520"/>
    </source>
</evidence>
<accession>A0AA89Q781</accession>
<keyword evidence="5" id="KW-1185">Reference proteome</keyword>
<keyword evidence="2" id="KW-0813">Transport</keyword>
<dbReference type="Pfam" id="PF13416">
    <property type="entry name" value="SBP_bac_8"/>
    <property type="match status" value="1"/>
</dbReference>
<dbReference type="AlphaFoldDB" id="A0AA89Q781"/>
<evidence type="ECO:0000256" key="3">
    <source>
        <dbReference type="ARBA" id="ARBA00022729"/>
    </source>
</evidence>
<evidence type="ECO:0000313" key="5">
    <source>
        <dbReference type="Proteomes" id="UP000579531"/>
    </source>
</evidence>
<proteinExistence type="inferred from homology"/>
<reference evidence="4 5" key="1">
    <citation type="submission" date="2020-08" db="EMBL/GenBank/DDBJ databases">
        <title>Sequencing the genomes of 1000 actinobacteria strains.</title>
        <authorList>
            <person name="Klenk H.-P."/>
        </authorList>
    </citation>
    <scope>NUCLEOTIDE SEQUENCE [LARGE SCALE GENOMIC DNA]</scope>
    <source>
        <strain evidence="4 5">DSM 40129</strain>
    </source>
</reference>
<sequence length="432" mass="46459">MRITTRHSVRTVQTLCVTVTAALVATGCGRSEDSAPGKDAPAQIGAGKAKGTVVMWNLGDIEPALKELAKKFEQKNPDADVKITAVPWDGAHDKLTTAIAGGNTPDMSMIGSTWMPEMAAMNGFQATPASIKSSDFYPGQWDTTKYKNTSYGVPFTADTTVVYYRTDLTEKAGIKGALAGDREGYLKDLKAIQATAGKQNPKLRHATGLLMGFNSWIFWVPMVWQQGGDIYDAKTKKFTFDTPEVAKALEYWASVPKGGLAPTDRSDNVQGFRDGLIATYQEAAWAGASFHKDAPELDGKWKTMPVPYSEQPAGFAGGTDLAVFKEAENPDAAWKFARFLTEPANLATYAKATGGLPASPQAWTDGNLSADENMKPFDEQLKVSKAPPAITTWQQIADAIDSELEKLALGKATVAEVQKALQSKTTSIGTGR</sequence>
<gene>
    <name evidence="4" type="ORF">HNR72_002744</name>
</gene>
<organism evidence="4 5">
    <name type="scientific">Streptomyces collinus</name>
    <dbReference type="NCBI Taxonomy" id="42684"/>
    <lineage>
        <taxon>Bacteria</taxon>
        <taxon>Bacillati</taxon>
        <taxon>Actinomycetota</taxon>
        <taxon>Actinomycetes</taxon>
        <taxon>Kitasatosporales</taxon>
        <taxon>Streptomycetaceae</taxon>
        <taxon>Streptomyces</taxon>
    </lineage>
</organism>
<name>A0AA89Q781_STRCU</name>
<dbReference type="EMBL" id="JACHLX010000001">
    <property type="protein sequence ID" value="MBB5811716.1"/>
    <property type="molecule type" value="Genomic_DNA"/>
</dbReference>
<dbReference type="PANTHER" id="PTHR43649:SF34">
    <property type="entry name" value="ABC TRANSPORTER PERIPLASMIC-BINDING PROTEIN YCJN-RELATED"/>
    <property type="match status" value="1"/>
</dbReference>
<dbReference type="SUPFAM" id="SSF53850">
    <property type="entry name" value="Periplasmic binding protein-like II"/>
    <property type="match status" value="1"/>
</dbReference>
<keyword evidence="3" id="KW-0732">Signal</keyword>
<dbReference type="GeneID" id="93839147"/>
<dbReference type="Proteomes" id="UP000579531">
    <property type="component" value="Unassembled WGS sequence"/>
</dbReference>
<comment type="caution">
    <text evidence="4">The sequence shown here is derived from an EMBL/GenBank/DDBJ whole genome shotgun (WGS) entry which is preliminary data.</text>
</comment>
<evidence type="ECO:0000256" key="2">
    <source>
        <dbReference type="ARBA" id="ARBA00022448"/>
    </source>
</evidence>
<protein>
    <submittedName>
        <fullName evidence="4">Multiple sugar transport system substrate-binding protein</fullName>
    </submittedName>
</protein>
<dbReference type="Gene3D" id="3.40.190.10">
    <property type="entry name" value="Periplasmic binding protein-like II"/>
    <property type="match status" value="2"/>
</dbReference>